<feature type="compositionally biased region" description="Basic and acidic residues" evidence="5">
    <location>
        <begin position="457"/>
        <end position="495"/>
    </location>
</feature>
<dbReference type="InterPro" id="IPR003598">
    <property type="entry name" value="Ig_sub2"/>
</dbReference>
<evidence type="ECO:0000256" key="5">
    <source>
        <dbReference type="SAM" id="MobiDB-lite"/>
    </source>
</evidence>
<dbReference type="OrthoDB" id="10062932at2759"/>
<dbReference type="InterPro" id="IPR050467">
    <property type="entry name" value="LRFN"/>
</dbReference>
<protein>
    <submittedName>
        <fullName evidence="9">Uncharacterized protein LOC106002715</fullName>
    </submittedName>
</protein>
<evidence type="ECO:0000256" key="6">
    <source>
        <dbReference type="SAM" id="SignalP"/>
    </source>
</evidence>
<feature type="chain" id="PRO_5010164492" evidence="6">
    <location>
        <begin position="24"/>
        <end position="1039"/>
    </location>
</feature>
<feature type="compositionally biased region" description="Basic and acidic residues" evidence="5">
    <location>
        <begin position="419"/>
        <end position="440"/>
    </location>
</feature>
<keyword evidence="4" id="KW-1015">Disulfide bond</keyword>
<dbReference type="Gene3D" id="2.60.40.10">
    <property type="entry name" value="Immunoglobulins"/>
    <property type="match status" value="1"/>
</dbReference>
<dbReference type="PROSITE" id="PS50835">
    <property type="entry name" value="IG_LIKE"/>
    <property type="match status" value="2"/>
</dbReference>
<dbReference type="SMART" id="SM00408">
    <property type="entry name" value="IGc2"/>
    <property type="match status" value="2"/>
</dbReference>
<dbReference type="GeneID" id="106002715"/>
<dbReference type="Pfam" id="PF13855">
    <property type="entry name" value="LRR_8"/>
    <property type="match status" value="1"/>
</dbReference>
<feature type="signal peptide" evidence="6">
    <location>
        <begin position="1"/>
        <end position="23"/>
    </location>
</feature>
<dbReference type="InterPro" id="IPR003591">
    <property type="entry name" value="Leu-rich_rpt_typical-subtyp"/>
</dbReference>
<dbReference type="InParanoid" id="A0A1S3GVS6"/>
<feature type="region of interest" description="Disordered" evidence="5">
    <location>
        <begin position="387"/>
        <end position="543"/>
    </location>
</feature>
<name>A0A1S3GVS6_DIPOR</name>
<dbReference type="SUPFAM" id="SSF48726">
    <property type="entry name" value="Immunoglobulin"/>
    <property type="match status" value="1"/>
</dbReference>
<feature type="region of interest" description="Disordered" evidence="5">
    <location>
        <begin position="268"/>
        <end position="300"/>
    </location>
</feature>
<gene>
    <name evidence="9" type="primary">LOC106002715</name>
</gene>
<keyword evidence="1" id="KW-0433">Leucine-rich repeat</keyword>
<feature type="compositionally biased region" description="Basic and acidic residues" evidence="5">
    <location>
        <begin position="513"/>
        <end position="525"/>
    </location>
</feature>
<feature type="compositionally biased region" description="Acidic residues" evidence="5">
    <location>
        <begin position="278"/>
        <end position="300"/>
    </location>
</feature>
<dbReference type="InterPro" id="IPR032675">
    <property type="entry name" value="LRR_dom_sf"/>
</dbReference>
<reference evidence="9" key="1">
    <citation type="submission" date="2025-08" db="UniProtKB">
        <authorList>
            <consortium name="RefSeq"/>
        </authorList>
    </citation>
    <scope>IDENTIFICATION</scope>
    <source>
        <tissue evidence="9">Kidney</tissue>
    </source>
</reference>
<dbReference type="Pfam" id="PF13927">
    <property type="entry name" value="Ig_3"/>
    <property type="match status" value="1"/>
</dbReference>
<feature type="region of interest" description="Disordered" evidence="5">
    <location>
        <begin position="750"/>
        <end position="770"/>
    </location>
</feature>
<feature type="compositionally biased region" description="Basic and acidic residues" evidence="5">
    <location>
        <begin position="819"/>
        <end position="833"/>
    </location>
</feature>
<dbReference type="Gene3D" id="3.80.10.10">
    <property type="entry name" value="Ribonuclease Inhibitor"/>
    <property type="match status" value="2"/>
</dbReference>
<dbReference type="InterPro" id="IPR036179">
    <property type="entry name" value="Ig-like_dom_sf"/>
</dbReference>
<keyword evidence="8" id="KW-1185">Reference proteome</keyword>
<keyword evidence="2 6" id="KW-0732">Signal</keyword>
<dbReference type="InterPro" id="IPR003599">
    <property type="entry name" value="Ig_sub"/>
</dbReference>
<dbReference type="SUPFAM" id="SSF52058">
    <property type="entry name" value="L domain-like"/>
    <property type="match status" value="1"/>
</dbReference>
<feature type="region of interest" description="Disordered" evidence="5">
    <location>
        <begin position="808"/>
        <end position="833"/>
    </location>
</feature>
<dbReference type="RefSeq" id="XP_012892993.1">
    <property type="nucleotide sequence ID" value="XM_013037539.1"/>
</dbReference>
<dbReference type="SMART" id="SM00369">
    <property type="entry name" value="LRR_TYP"/>
    <property type="match status" value="6"/>
</dbReference>
<dbReference type="InterPro" id="IPR013783">
    <property type="entry name" value="Ig-like_fold"/>
</dbReference>
<proteinExistence type="predicted"/>
<evidence type="ECO:0000259" key="7">
    <source>
        <dbReference type="PROSITE" id="PS50835"/>
    </source>
</evidence>
<feature type="compositionally biased region" description="Basic and acidic residues" evidence="5">
    <location>
        <begin position="750"/>
        <end position="766"/>
    </location>
</feature>
<evidence type="ECO:0000256" key="3">
    <source>
        <dbReference type="ARBA" id="ARBA00022737"/>
    </source>
</evidence>
<sequence>MGGPWASLLLLLLLLCSPHPAPATRCPRTCACYVPTELHCTFCSLRAVPHVLDPKMERVNLGFNHIRVLTHASFSGLARLQLLLLHGNEIADITKGALSDLGALQVLKLSYNQLRALHTGSLRGLRRLSRLYLDHNRLESVHPWALLGLASLRLLRLDGNRLAALAPEALATLRVRGVPACTLGVLHLAGNRLAALPAGTLARAPALRVLHLQGNPWACSCRARWMEGLQGRGRGVLRCGKEQACAACASPADRRGLDLRRLPPRMRCRSPRILTDPGDGEEPPEAEVEAEEEEVEDGEDVGEVRLRLTDARGRTAHLACRLRHAPVVRDLDVRPGLAPDTPAHVRLTLSAALVCYADPAHLAHARRLLGGDDTDDVALMMRWDPEAPRHAHSDGDLGDGSGEGHAQPSGGDPDGDELYQDRHPDVGHAHRQGGDPDVDHMYQATDSDVGQAHHRTRNPDIGHVHQGARDPDVGPAHAQDRDPVVGHTHLQDKYPDVSYMYQARDPDVGPSRQQDRHPDVGHEYDQDIGPAHPEASFPDVHDPDVGKAYRLVRGPGLSSSSPTSVPGVVARLWARPAWLLQPELTLRWAGLRGPHMHLTWTACVRGPEDPEDAPWVTLDPRDDPDDVHVVTPGQTLRLHCAAQGSETPRVAWTQPDGSVLLGDEDGGHDGGTTLEIHEVRQADAGWYRCEARVGRHGETEGWHVAYSRDGATGSGAYVEEEAMESEAYGVNEAIGSKAYAEEKATRSEAYAEEKATRSEAYPEEKATGSQAYAEEKAIKSEGYDVNEAIESEAYTENEAIGSEAYTEKAKESSAYGSDEAMRSEAYTEEKATKSETYGDEKAIQSEAYAVNEAIESEAYGANEAIESEAFTEEKAIGSEAYTEEKAIGPAAYTVSEAPGPAAFDTSEATGPAAYTSLEATAPTASAPSEATAPAAYAPSAALGPVAYGGFESAMAGRAQRVFVVASRAPAATALTLPEGAALRLGCRAEAEPAARVGWLLPGGRWAWAGTELGTDGVGVGADGTLTLPTLGPRHAGRYV</sequence>
<dbReference type="CDD" id="cd00096">
    <property type="entry name" value="Ig"/>
    <property type="match status" value="1"/>
</dbReference>
<feature type="domain" description="Ig-like" evidence="7">
    <location>
        <begin position="614"/>
        <end position="705"/>
    </location>
</feature>
<dbReference type="PANTHER" id="PTHR45842:SF25">
    <property type="entry name" value="CARBOXYPEPTIDASE N SUBUNIT 2-LIKE"/>
    <property type="match status" value="1"/>
</dbReference>
<dbReference type="AlphaFoldDB" id="A0A1S3GVS6"/>
<dbReference type="InterPro" id="IPR007110">
    <property type="entry name" value="Ig-like_dom"/>
</dbReference>
<dbReference type="KEGG" id="dord:106002715"/>
<keyword evidence="3" id="KW-0677">Repeat</keyword>
<accession>A0A1S3GVS6</accession>
<dbReference type="PANTHER" id="PTHR45842">
    <property type="entry name" value="SYNAPTIC ADHESION-LIKE MOLECULE SALM"/>
    <property type="match status" value="1"/>
</dbReference>
<dbReference type="SMART" id="SM00409">
    <property type="entry name" value="IG"/>
    <property type="match status" value="1"/>
</dbReference>
<feature type="domain" description="Ig-like" evidence="7">
    <location>
        <begin position="969"/>
        <end position="1039"/>
    </location>
</feature>
<dbReference type="InterPro" id="IPR001611">
    <property type="entry name" value="Leu-rich_rpt"/>
</dbReference>
<evidence type="ECO:0000256" key="4">
    <source>
        <dbReference type="ARBA" id="ARBA00023157"/>
    </source>
</evidence>
<evidence type="ECO:0000256" key="1">
    <source>
        <dbReference type="ARBA" id="ARBA00022614"/>
    </source>
</evidence>
<evidence type="ECO:0000256" key="2">
    <source>
        <dbReference type="ARBA" id="ARBA00022729"/>
    </source>
</evidence>
<dbReference type="Proteomes" id="UP000081671">
    <property type="component" value="Unplaced"/>
</dbReference>
<organism evidence="8 9">
    <name type="scientific">Dipodomys ordii</name>
    <name type="common">Ord's kangaroo rat</name>
    <dbReference type="NCBI Taxonomy" id="10020"/>
    <lineage>
        <taxon>Eukaryota</taxon>
        <taxon>Metazoa</taxon>
        <taxon>Chordata</taxon>
        <taxon>Craniata</taxon>
        <taxon>Vertebrata</taxon>
        <taxon>Euteleostomi</taxon>
        <taxon>Mammalia</taxon>
        <taxon>Eutheria</taxon>
        <taxon>Euarchontoglires</taxon>
        <taxon>Glires</taxon>
        <taxon>Rodentia</taxon>
        <taxon>Castorimorpha</taxon>
        <taxon>Heteromyidae</taxon>
        <taxon>Dipodomyinae</taxon>
        <taxon>Dipodomys</taxon>
    </lineage>
</organism>
<evidence type="ECO:0000313" key="9">
    <source>
        <dbReference type="RefSeq" id="XP_012892993.1"/>
    </source>
</evidence>
<evidence type="ECO:0000313" key="8">
    <source>
        <dbReference type="Proteomes" id="UP000081671"/>
    </source>
</evidence>